<feature type="coiled-coil region" evidence="1">
    <location>
        <begin position="253"/>
        <end position="298"/>
    </location>
</feature>
<sequence length="306" mass="35327">MGIFFLIMPLAQTWLAGPEFSTRHFQNIKAITTYSMHVAPGQALAQTWLAGPEFSTRHFQNIKAITTYSMHVAPGQALAQTWPCPLPLFARKGLLTWREIWCYELGAGCTMLKKYDIILSAEEEFARAVALGVLVKRPLTVWHYLIPGMFILDFLKRSSEMRKYSKHFLFPRKLAIDAAQDINNGEDKARRLSRVKDEIKEWLNSLELYSQSLNQSQMEVVQLLIDHYSRLLNAEGDSFHSLIKNAWNSGENYEAYLWRLASAEKEVDRAIAEELGETEVLRERLLAEQQQVEKLRKKDVDIIFME</sequence>
<dbReference type="NCBIfam" id="NF038143">
    <property type="entry name" value="HYxxLL"/>
    <property type="match status" value="1"/>
</dbReference>
<dbReference type="Proteomes" id="UP000320781">
    <property type="component" value="Unassembled WGS sequence"/>
</dbReference>
<evidence type="ECO:0000313" key="3">
    <source>
        <dbReference type="Proteomes" id="UP000320781"/>
    </source>
</evidence>
<name>A0A523QLB8_UNCAE</name>
<organism evidence="2 3">
    <name type="scientific">Aerophobetes bacterium</name>
    <dbReference type="NCBI Taxonomy" id="2030807"/>
    <lineage>
        <taxon>Bacteria</taxon>
        <taxon>Candidatus Aerophobota</taxon>
    </lineage>
</organism>
<proteinExistence type="predicted"/>
<protein>
    <submittedName>
        <fullName evidence="2">Uncharacterized protein</fullName>
    </submittedName>
</protein>
<evidence type="ECO:0000256" key="1">
    <source>
        <dbReference type="SAM" id="Coils"/>
    </source>
</evidence>
<dbReference type="EMBL" id="SOKU01000083">
    <property type="protein sequence ID" value="TES86515.1"/>
    <property type="molecule type" value="Genomic_DNA"/>
</dbReference>
<dbReference type="AlphaFoldDB" id="A0A523QLB8"/>
<keyword evidence="1" id="KW-0175">Coiled coil</keyword>
<accession>A0A523QLB8</accession>
<gene>
    <name evidence="2" type="ORF">E3J95_01755</name>
</gene>
<comment type="caution">
    <text evidence="2">The sequence shown here is derived from an EMBL/GenBank/DDBJ whole genome shotgun (WGS) entry which is preliminary data.</text>
</comment>
<reference evidence="2 3" key="1">
    <citation type="submission" date="2019-03" db="EMBL/GenBank/DDBJ databases">
        <title>Metabolic potential of uncultured bacteria and archaea associated with petroleum seepage in deep-sea sediments.</title>
        <authorList>
            <person name="Dong X."/>
            <person name="Hubert C."/>
        </authorList>
    </citation>
    <scope>NUCLEOTIDE SEQUENCE [LARGE SCALE GENOMIC DNA]</scope>
    <source>
        <strain evidence="2">E44_bin92</strain>
    </source>
</reference>
<evidence type="ECO:0000313" key="2">
    <source>
        <dbReference type="EMBL" id="TES86515.1"/>
    </source>
</evidence>